<reference evidence="2 3" key="1">
    <citation type="submission" date="2023-01" db="EMBL/GenBank/DDBJ databases">
        <title>Analysis of 21 Apiospora genomes using comparative genomics revels a genus with tremendous synthesis potential of carbohydrate active enzymes and secondary metabolites.</title>
        <authorList>
            <person name="Sorensen T."/>
        </authorList>
    </citation>
    <scope>NUCLEOTIDE SEQUENCE [LARGE SCALE GENOMIC DNA]</scope>
    <source>
        <strain evidence="2 3">CBS 117206</strain>
    </source>
</reference>
<comment type="caution">
    <text evidence="2">The sequence shown here is derived from an EMBL/GenBank/DDBJ whole genome shotgun (WGS) entry which is preliminary data.</text>
</comment>
<feature type="compositionally biased region" description="Low complexity" evidence="1">
    <location>
        <begin position="66"/>
        <end position="82"/>
    </location>
</feature>
<accession>A0AAW0QLR3</accession>
<sequence length="160" mass="18101">MTTESVTTDIMTDIMLSALSSPEPDSQRGRKRRQSPPPYIKITTTHSPSGESATFRGRSRRRSVSRLDASRAASRLRSGSLSPTRKRLLKVLQLNRHRSQSPSRSRSRNNDEASKRRRQRTKSRSREHPQRTKGGLEQSLLCQEIIILSEGLSVAEKQHG</sequence>
<keyword evidence="3" id="KW-1185">Reference proteome</keyword>
<evidence type="ECO:0000256" key="1">
    <source>
        <dbReference type="SAM" id="MobiDB-lite"/>
    </source>
</evidence>
<feature type="compositionally biased region" description="Basic residues" evidence="1">
    <location>
        <begin position="84"/>
        <end position="99"/>
    </location>
</feature>
<gene>
    <name evidence="2" type="ORF">PG999_009637</name>
</gene>
<proteinExistence type="predicted"/>
<feature type="compositionally biased region" description="Polar residues" evidence="1">
    <location>
        <begin position="1"/>
        <end position="10"/>
    </location>
</feature>
<name>A0AAW0QLR3_9PEZI</name>
<feature type="region of interest" description="Disordered" evidence="1">
    <location>
        <begin position="1"/>
        <end position="136"/>
    </location>
</feature>
<dbReference type="Proteomes" id="UP001392437">
    <property type="component" value="Unassembled WGS sequence"/>
</dbReference>
<dbReference type="EMBL" id="JAQQWP010000008">
    <property type="protein sequence ID" value="KAK8106278.1"/>
    <property type="molecule type" value="Genomic_DNA"/>
</dbReference>
<evidence type="ECO:0000313" key="2">
    <source>
        <dbReference type="EMBL" id="KAK8106278.1"/>
    </source>
</evidence>
<organism evidence="2 3">
    <name type="scientific">Apiospora kogelbergensis</name>
    <dbReference type="NCBI Taxonomy" id="1337665"/>
    <lineage>
        <taxon>Eukaryota</taxon>
        <taxon>Fungi</taxon>
        <taxon>Dikarya</taxon>
        <taxon>Ascomycota</taxon>
        <taxon>Pezizomycotina</taxon>
        <taxon>Sordariomycetes</taxon>
        <taxon>Xylariomycetidae</taxon>
        <taxon>Amphisphaeriales</taxon>
        <taxon>Apiosporaceae</taxon>
        <taxon>Apiospora</taxon>
    </lineage>
</organism>
<evidence type="ECO:0000313" key="3">
    <source>
        <dbReference type="Proteomes" id="UP001392437"/>
    </source>
</evidence>
<dbReference type="AlphaFoldDB" id="A0AAW0QLR3"/>
<feature type="compositionally biased region" description="Polar residues" evidence="1">
    <location>
        <begin position="42"/>
        <end position="52"/>
    </location>
</feature>
<protein>
    <submittedName>
        <fullName evidence="2">Uncharacterized protein</fullName>
    </submittedName>
</protein>